<evidence type="ECO:0000256" key="9">
    <source>
        <dbReference type="SAM" id="MobiDB-lite"/>
    </source>
</evidence>
<dbReference type="PANTHER" id="PTHR42940">
    <property type="entry name" value="ALCOHOL DEHYDROGENASE 1-RELATED"/>
    <property type="match status" value="1"/>
</dbReference>
<dbReference type="GO" id="GO:0004022">
    <property type="term" value="F:alcohol dehydrogenase (NAD+) activity"/>
    <property type="evidence" value="ECO:0007669"/>
    <property type="project" value="UniProtKB-EC"/>
</dbReference>
<keyword evidence="4 8" id="KW-0479">Metal-binding</keyword>
<dbReference type="GO" id="GO:0005737">
    <property type="term" value="C:cytoplasm"/>
    <property type="evidence" value="ECO:0007669"/>
    <property type="project" value="TreeGrafter"/>
</dbReference>
<dbReference type="Gene3D" id="3.90.180.10">
    <property type="entry name" value="Medium-chain alcohol dehydrogenases, catalytic domain"/>
    <property type="match status" value="1"/>
</dbReference>
<name>A0AAD4R5F7_9BILA</name>
<dbReference type="InterPro" id="IPR013154">
    <property type="entry name" value="ADH-like_N"/>
</dbReference>
<dbReference type="Pfam" id="PF08240">
    <property type="entry name" value="ADH_N"/>
    <property type="match status" value="1"/>
</dbReference>
<dbReference type="PROSITE" id="PS00059">
    <property type="entry name" value="ADH_ZINC"/>
    <property type="match status" value="1"/>
</dbReference>
<feature type="domain" description="Enoyl reductase (ER)" evidence="10">
    <location>
        <begin position="33"/>
        <end position="361"/>
    </location>
</feature>
<feature type="compositionally biased region" description="Low complexity" evidence="9">
    <location>
        <begin position="8"/>
        <end position="23"/>
    </location>
</feature>
<dbReference type="SMART" id="SM00829">
    <property type="entry name" value="PKS_ER"/>
    <property type="match status" value="1"/>
</dbReference>
<sequence>MTANADFEANSEPNSNTNSEPIPKSQKAACYDKPNDPIEVRDIPVPEPGDDDLLVKVLFSGVCHTDLTIWQGELPAVDRKPNVGGHEGVGIVVKVGKNVSSFKVGDKAGIKCINGTCLSCSECKQGWEPNCRNVMATAIHRNGSFQQYALVKATEAATIPEMVDLTQAAPILCAGVSVFRALKEANLTAGEKVAITGASGGLGSYAIQYAKAMGYRVLAIANKDAEDHCRGLGAEWFVESTGKDIVKQIISLTDGGPHAVLNIAPAQNAIEKSFEYVRTRGTIVLVGLAKGAKLNADVNNLVLRAITVKGTVVGNRYDIDQAMDFFARGLIKVPIKIIPLNGLQCAYKTMLSKKITGRFVVDLWK</sequence>
<dbReference type="InterPro" id="IPR020843">
    <property type="entry name" value="ER"/>
</dbReference>
<organism evidence="11 12">
    <name type="scientific">Ditylenchus destructor</name>
    <dbReference type="NCBI Taxonomy" id="166010"/>
    <lineage>
        <taxon>Eukaryota</taxon>
        <taxon>Metazoa</taxon>
        <taxon>Ecdysozoa</taxon>
        <taxon>Nematoda</taxon>
        <taxon>Chromadorea</taxon>
        <taxon>Rhabditida</taxon>
        <taxon>Tylenchina</taxon>
        <taxon>Tylenchomorpha</taxon>
        <taxon>Sphaerularioidea</taxon>
        <taxon>Anguinidae</taxon>
        <taxon>Anguininae</taxon>
        <taxon>Ditylenchus</taxon>
    </lineage>
</organism>
<keyword evidence="5 8" id="KW-0862">Zinc</keyword>
<dbReference type="FunFam" id="3.40.50.720:FF:000039">
    <property type="entry name" value="Alcohol dehydrogenase AdhP"/>
    <property type="match status" value="1"/>
</dbReference>
<evidence type="ECO:0000256" key="5">
    <source>
        <dbReference type="ARBA" id="ARBA00022833"/>
    </source>
</evidence>
<evidence type="ECO:0000256" key="3">
    <source>
        <dbReference type="ARBA" id="ARBA00013190"/>
    </source>
</evidence>
<dbReference type="EC" id="1.1.1.1" evidence="3"/>
<evidence type="ECO:0000256" key="1">
    <source>
        <dbReference type="ARBA" id="ARBA00001947"/>
    </source>
</evidence>
<dbReference type="InterPro" id="IPR011032">
    <property type="entry name" value="GroES-like_sf"/>
</dbReference>
<dbReference type="PANTHER" id="PTHR42940:SF3">
    <property type="entry name" value="ALCOHOL DEHYDROGENASE 1-RELATED"/>
    <property type="match status" value="1"/>
</dbReference>
<evidence type="ECO:0000259" key="10">
    <source>
        <dbReference type="SMART" id="SM00829"/>
    </source>
</evidence>
<keyword evidence="7" id="KW-0520">NAD</keyword>
<evidence type="ECO:0000256" key="2">
    <source>
        <dbReference type="ARBA" id="ARBA00008072"/>
    </source>
</evidence>
<dbReference type="EMBL" id="JAKKPZ010000022">
    <property type="protein sequence ID" value="KAI1711380.1"/>
    <property type="molecule type" value="Genomic_DNA"/>
</dbReference>
<evidence type="ECO:0000313" key="12">
    <source>
        <dbReference type="Proteomes" id="UP001201812"/>
    </source>
</evidence>
<dbReference type="SUPFAM" id="SSF50129">
    <property type="entry name" value="GroES-like"/>
    <property type="match status" value="1"/>
</dbReference>
<evidence type="ECO:0000313" key="11">
    <source>
        <dbReference type="EMBL" id="KAI1711380.1"/>
    </source>
</evidence>
<evidence type="ECO:0000256" key="7">
    <source>
        <dbReference type="ARBA" id="ARBA00023027"/>
    </source>
</evidence>
<evidence type="ECO:0000256" key="6">
    <source>
        <dbReference type="ARBA" id="ARBA00023002"/>
    </source>
</evidence>
<dbReference type="SUPFAM" id="SSF51735">
    <property type="entry name" value="NAD(P)-binding Rossmann-fold domains"/>
    <property type="match status" value="1"/>
</dbReference>
<dbReference type="InterPro" id="IPR036291">
    <property type="entry name" value="NAD(P)-bd_dom_sf"/>
</dbReference>
<comment type="caution">
    <text evidence="11">The sequence shown here is derived from an EMBL/GenBank/DDBJ whole genome shotgun (WGS) entry which is preliminary data.</text>
</comment>
<comment type="similarity">
    <text evidence="2 8">Belongs to the zinc-containing alcohol dehydrogenase family.</text>
</comment>
<dbReference type="InterPro" id="IPR013149">
    <property type="entry name" value="ADH-like_C"/>
</dbReference>
<dbReference type="AlphaFoldDB" id="A0AAD4R5F7"/>
<dbReference type="Pfam" id="PF00107">
    <property type="entry name" value="ADH_zinc_N"/>
    <property type="match status" value="1"/>
</dbReference>
<keyword evidence="12" id="KW-1185">Reference proteome</keyword>
<comment type="cofactor">
    <cofactor evidence="1 8">
        <name>Zn(2+)</name>
        <dbReference type="ChEBI" id="CHEBI:29105"/>
    </cofactor>
</comment>
<proteinExistence type="inferred from homology"/>
<feature type="region of interest" description="Disordered" evidence="9">
    <location>
        <begin position="1"/>
        <end position="33"/>
    </location>
</feature>
<reference evidence="11" key="1">
    <citation type="submission" date="2022-01" db="EMBL/GenBank/DDBJ databases">
        <title>Genome Sequence Resource for Two Populations of Ditylenchus destructor, the Migratory Endoparasitic Phytonematode.</title>
        <authorList>
            <person name="Zhang H."/>
            <person name="Lin R."/>
            <person name="Xie B."/>
        </authorList>
    </citation>
    <scope>NUCLEOTIDE SEQUENCE</scope>
    <source>
        <strain evidence="11">BazhouSP</strain>
    </source>
</reference>
<evidence type="ECO:0000256" key="8">
    <source>
        <dbReference type="RuleBase" id="RU361277"/>
    </source>
</evidence>
<gene>
    <name evidence="11" type="ORF">DdX_10259</name>
</gene>
<dbReference type="InterPro" id="IPR002328">
    <property type="entry name" value="ADH_Zn_CS"/>
</dbReference>
<dbReference type="Gene3D" id="3.40.50.720">
    <property type="entry name" value="NAD(P)-binding Rossmann-like Domain"/>
    <property type="match status" value="1"/>
</dbReference>
<protein>
    <recommendedName>
        <fullName evidence="3">alcohol dehydrogenase</fullName>
        <ecNumber evidence="3">1.1.1.1</ecNumber>
    </recommendedName>
</protein>
<keyword evidence="6" id="KW-0560">Oxidoreductase</keyword>
<evidence type="ECO:0000256" key="4">
    <source>
        <dbReference type="ARBA" id="ARBA00022723"/>
    </source>
</evidence>
<dbReference type="Proteomes" id="UP001201812">
    <property type="component" value="Unassembled WGS sequence"/>
</dbReference>
<dbReference type="GO" id="GO:0008270">
    <property type="term" value="F:zinc ion binding"/>
    <property type="evidence" value="ECO:0007669"/>
    <property type="project" value="InterPro"/>
</dbReference>
<dbReference type="CDD" id="cd08297">
    <property type="entry name" value="CAD3"/>
    <property type="match status" value="1"/>
</dbReference>
<accession>A0AAD4R5F7</accession>